<evidence type="ECO:0000256" key="8">
    <source>
        <dbReference type="ARBA" id="ARBA00023065"/>
    </source>
</evidence>
<name>A0A9D7SRI6_9BACT</name>
<comment type="subcellular location">
    <subcellularLocation>
        <location evidence="1">Membrane</location>
        <topology evidence="1">Multi-pass membrane protein</topology>
    </subcellularLocation>
</comment>
<keyword evidence="5" id="KW-0851">Voltage-gated channel</keyword>
<dbReference type="InterPro" id="IPR013518">
    <property type="entry name" value="K_chnl_inward-rec_Kir_cyto"/>
</dbReference>
<feature type="transmembrane region" description="Helical" evidence="11">
    <location>
        <begin position="131"/>
        <end position="153"/>
    </location>
</feature>
<sequence length="316" mass="36467">MKVNELIQKRFNKPENKGDEFGFTNQANTNTKRIINKDGSFNLIRAGEKRSLFHNLVTMGWWKFFAIVFSSYIIINTIFAFIYMMVDPVGIGMTQDYQVKNHFLVSYFFSAQTMTTVGYGSLYPLTGPVSVVASIEALIGLMSFAIFTGLMYGRFSKPSHGIRFSKNILYTPYKEGFALMFRIANERDHNLTELETRVLMNIIVEENGRSNRKYQNLTIENAKITYFPMNWTLVHYIDDSSPLYGWTAEDYIASQMELLVMVKGYNETAAQSIHAKSSYHGSEITWNAKFKLPYYFREDGVTVFELDKIDDFEKLA</sequence>
<dbReference type="GO" id="GO:1990573">
    <property type="term" value="P:potassium ion import across plasma membrane"/>
    <property type="evidence" value="ECO:0007669"/>
    <property type="project" value="TreeGrafter"/>
</dbReference>
<dbReference type="Pfam" id="PF07885">
    <property type="entry name" value="Ion_trans_2"/>
    <property type="match status" value="1"/>
</dbReference>
<organism evidence="14 15">
    <name type="scientific">Candidatus Opimibacter skivensis</name>
    <dbReference type="NCBI Taxonomy" id="2982028"/>
    <lineage>
        <taxon>Bacteria</taxon>
        <taxon>Pseudomonadati</taxon>
        <taxon>Bacteroidota</taxon>
        <taxon>Saprospiria</taxon>
        <taxon>Saprospirales</taxon>
        <taxon>Saprospiraceae</taxon>
        <taxon>Candidatus Opimibacter</taxon>
    </lineage>
</organism>
<evidence type="ECO:0000259" key="12">
    <source>
        <dbReference type="Pfam" id="PF07885"/>
    </source>
</evidence>
<keyword evidence="2" id="KW-0813">Transport</keyword>
<dbReference type="InterPro" id="IPR016449">
    <property type="entry name" value="K_chnl_inward-rec_Kir"/>
</dbReference>
<feature type="domain" description="Inward rectifier potassium channel C-terminal" evidence="13">
    <location>
        <begin position="162"/>
        <end position="293"/>
    </location>
</feature>
<keyword evidence="6" id="KW-0630">Potassium</keyword>
<dbReference type="AlphaFoldDB" id="A0A9D7SRI6"/>
<dbReference type="SUPFAM" id="SSF81296">
    <property type="entry name" value="E set domains"/>
    <property type="match status" value="1"/>
</dbReference>
<dbReference type="InterPro" id="IPR014756">
    <property type="entry name" value="Ig_E-set"/>
</dbReference>
<proteinExistence type="predicted"/>
<dbReference type="InterPro" id="IPR013099">
    <property type="entry name" value="K_chnl_dom"/>
</dbReference>
<keyword evidence="9 11" id="KW-0472">Membrane</keyword>
<evidence type="ECO:0000256" key="5">
    <source>
        <dbReference type="ARBA" id="ARBA00022882"/>
    </source>
</evidence>
<keyword evidence="7 11" id="KW-1133">Transmembrane helix</keyword>
<dbReference type="Proteomes" id="UP000808337">
    <property type="component" value="Unassembled WGS sequence"/>
</dbReference>
<dbReference type="PANTHER" id="PTHR11767:SF102">
    <property type="entry name" value="INWARDLY RECTIFYING POTASSIUM CHANNEL 1, ISOFORM F"/>
    <property type="match status" value="1"/>
</dbReference>
<evidence type="ECO:0000313" key="15">
    <source>
        <dbReference type="Proteomes" id="UP000808337"/>
    </source>
</evidence>
<evidence type="ECO:0000256" key="11">
    <source>
        <dbReference type="SAM" id="Phobius"/>
    </source>
</evidence>
<protein>
    <submittedName>
        <fullName evidence="14">Transporter</fullName>
    </submittedName>
</protein>
<evidence type="ECO:0000259" key="13">
    <source>
        <dbReference type="Pfam" id="PF17655"/>
    </source>
</evidence>
<dbReference type="InterPro" id="IPR041647">
    <property type="entry name" value="IRK_C"/>
</dbReference>
<accession>A0A9D7SRI6</accession>
<evidence type="ECO:0000256" key="9">
    <source>
        <dbReference type="ARBA" id="ARBA00023136"/>
    </source>
</evidence>
<keyword evidence="4 11" id="KW-0812">Transmembrane</keyword>
<dbReference type="Gene3D" id="2.60.40.1400">
    <property type="entry name" value="G protein-activated inward rectifier potassium channel 1"/>
    <property type="match status" value="1"/>
</dbReference>
<keyword evidence="8" id="KW-0406">Ion transport</keyword>
<dbReference type="PANTHER" id="PTHR11767">
    <property type="entry name" value="INWARD RECTIFIER POTASSIUM CHANNEL"/>
    <property type="match status" value="1"/>
</dbReference>
<evidence type="ECO:0000256" key="7">
    <source>
        <dbReference type="ARBA" id="ARBA00022989"/>
    </source>
</evidence>
<evidence type="ECO:0000256" key="1">
    <source>
        <dbReference type="ARBA" id="ARBA00004141"/>
    </source>
</evidence>
<dbReference type="GO" id="GO:0005886">
    <property type="term" value="C:plasma membrane"/>
    <property type="evidence" value="ECO:0007669"/>
    <property type="project" value="TreeGrafter"/>
</dbReference>
<dbReference type="GO" id="GO:0005242">
    <property type="term" value="F:inward rectifier potassium channel activity"/>
    <property type="evidence" value="ECO:0007669"/>
    <property type="project" value="InterPro"/>
</dbReference>
<dbReference type="EMBL" id="JADKGY010000001">
    <property type="protein sequence ID" value="MBK9981753.1"/>
    <property type="molecule type" value="Genomic_DNA"/>
</dbReference>
<dbReference type="GO" id="GO:0034765">
    <property type="term" value="P:regulation of monoatomic ion transmembrane transport"/>
    <property type="evidence" value="ECO:0007669"/>
    <property type="project" value="TreeGrafter"/>
</dbReference>
<keyword evidence="10" id="KW-0407">Ion channel</keyword>
<dbReference type="Gene3D" id="1.10.287.70">
    <property type="match status" value="1"/>
</dbReference>
<keyword evidence="3" id="KW-0633">Potassium transport</keyword>
<evidence type="ECO:0000313" key="14">
    <source>
        <dbReference type="EMBL" id="MBK9981753.1"/>
    </source>
</evidence>
<dbReference type="PRINTS" id="PR01320">
    <property type="entry name" value="KIRCHANNEL"/>
</dbReference>
<feature type="transmembrane region" description="Helical" evidence="11">
    <location>
        <begin position="104"/>
        <end position="125"/>
    </location>
</feature>
<evidence type="ECO:0000256" key="3">
    <source>
        <dbReference type="ARBA" id="ARBA00022538"/>
    </source>
</evidence>
<gene>
    <name evidence="14" type="ORF">IPP15_04910</name>
</gene>
<evidence type="ECO:0000256" key="6">
    <source>
        <dbReference type="ARBA" id="ARBA00022958"/>
    </source>
</evidence>
<feature type="domain" description="Potassium channel" evidence="12">
    <location>
        <begin position="73"/>
        <end position="151"/>
    </location>
</feature>
<dbReference type="Pfam" id="PF17655">
    <property type="entry name" value="IRK_C"/>
    <property type="match status" value="1"/>
</dbReference>
<feature type="transmembrane region" description="Helical" evidence="11">
    <location>
        <begin position="61"/>
        <end position="83"/>
    </location>
</feature>
<comment type="caution">
    <text evidence="14">The sequence shown here is derived from an EMBL/GenBank/DDBJ whole genome shotgun (WGS) entry which is preliminary data.</text>
</comment>
<evidence type="ECO:0000256" key="2">
    <source>
        <dbReference type="ARBA" id="ARBA00022448"/>
    </source>
</evidence>
<reference evidence="14 15" key="1">
    <citation type="submission" date="2020-10" db="EMBL/GenBank/DDBJ databases">
        <title>Connecting structure to function with the recovery of over 1000 high-quality activated sludge metagenome-assembled genomes encoding full-length rRNA genes using long-read sequencing.</title>
        <authorList>
            <person name="Singleton C.M."/>
            <person name="Petriglieri F."/>
            <person name="Kristensen J.M."/>
            <person name="Kirkegaard R.H."/>
            <person name="Michaelsen T.Y."/>
            <person name="Andersen M.H."/>
            <person name="Karst S.M."/>
            <person name="Dueholm M.S."/>
            <person name="Nielsen P.H."/>
            <person name="Albertsen M."/>
        </authorList>
    </citation>
    <scope>NUCLEOTIDE SEQUENCE [LARGE SCALE GENOMIC DNA]</scope>
    <source>
        <strain evidence="14">Ribe_18-Q3-R11-54_MAXAC.273</strain>
    </source>
</reference>
<evidence type="ECO:0000256" key="4">
    <source>
        <dbReference type="ARBA" id="ARBA00022692"/>
    </source>
</evidence>
<dbReference type="SUPFAM" id="SSF81324">
    <property type="entry name" value="Voltage-gated potassium channels"/>
    <property type="match status" value="1"/>
</dbReference>
<dbReference type="GO" id="GO:0034702">
    <property type="term" value="C:monoatomic ion channel complex"/>
    <property type="evidence" value="ECO:0007669"/>
    <property type="project" value="UniProtKB-KW"/>
</dbReference>
<evidence type="ECO:0000256" key="10">
    <source>
        <dbReference type="ARBA" id="ARBA00023303"/>
    </source>
</evidence>